<keyword evidence="3" id="KW-1133">Transmembrane helix</keyword>
<accession>A0A4V6AWN7</accession>
<feature type="region of interest" description="Disordered" evidence="2">
    <location>
        <begin position="57"/>
        <end position="86"/>
    </location>
</feature>
<feature type="region of interest" description="Disordered" evidence="2">
    <location>
        <begin position="1"/>
        <end position="33"/>
    </location>
</feature>
<evidence type="ECO:0000256" key="2">
    <source>
        <dbReference type="SAM" id="MobiDB-lite"/>
    </source>
</evidence>
<evidence type="ECO:0000256" key="3">
    <source>
        <dbReference type="SAM" id="Phobius"/>
    </source>
</evidence>
<dbReference type="Pfam" id="PF25023">
    <property type="entry name" value="TEN_YD-shell"/>
    <property type="match status" value="1"/>
</dbReference>
<gene>
    <name evidence="5" type="ORF">E4U91_34375</name>
</gene>
<feature type="region of interest" description="Disordered" evidence="2">
    <location>
        <begin position="548"/>
        <end position="602"/>
    </location>
</feature>
<dbReference type="InterPro" id="IPR050708">
    <property type="entry name" value="T6SS_VgrG/RHS"/>
</dbReference>
<feature type="region of interest" description="Disordered" evidence="2">
    <location>
        <begin position="368"/>
        <end position="396"/>
    </location>
</feature>
<comment type="caution">
    <text evidence="5">The sequence shown here is derived from an EMBL/GenBank/DDBJ whole genome shotgun (WGS) entry which is preliminary data.</text>
</comment>
<proteinExistence type="predicted"/>
<sequence>MTLRNRSAESEPEPVLANKSTPADDDPGFSTIGRQIACNPEVADEFSGRLREAFGGILDDYPDAPTSTGQSDSLPAPTRTTSGLGGPSPYWTSYTYTDPGLRATETTHTTSATMTKTYCYSSTQPHALNATTTAASCTGVIPFYGYDTAGNTTSRPDGTATQSLTWSPEGKLAELKEGAASTGYVYDADGNLLIRRNASGETVLYLGTTEVHLNNATGRYWGQRYYGFDGNAVALRSNKTGTDTVCWLAADQHGTSSVALNSSTQAVTKRYTTPFGATRSGGTGSWPDDKAFLGKTADASTGLTHIGAREYDPSTGRFISADPLLETDKPQTLNGYTYAANNPVSFSDPSGEQLMECAEGLIECRGGMPVTHHKKSPSPGSGSNGKGSSGKTVVRHGGKSNVGSACALTFHMSGHDAAVCQSGYAAQVWAMEYKVEGYVTVDVGDGGTTANTVPGASGNSTGNDGAADVILWTKDKVYIWEVKPGNEYGKTDGPKDLTRYVEGMSDYLEDQGDDRTVERGPGLLSGRAASREGIVNVWSKAEYPGMRFYGRKNRDNPTPRPGPSPIPKPTASTAAPVEEPAPGTVDAPALEPAPGPTGVASAGGAAGGFEVSPGAQKAGAGVMIFTGVLFTVGFVFNGLTGGAFA</sequence>
<protein>
    <submittedName>
        <fullName evidence="5">RHS repeat-associated core domain-containing protein</fullName>
    </submittedName>
</protein>
<evidence type="ECO:0000259" key="4">
    <source>
        <dbReference type="Pfam" id="PF25023"/>
    </source>
</evidence>
<dbReference type="PANTHER" id="PTHR32305:SF17">
    <property type="entry name" value="TRNA NUCLEASE WAPA"/>
    <property type="match status" value="1"/>
</dbReference>
<reference evidence="5 6" key="1">
    <citation type="submission" date="2019-04" db="EMBL/GenBank/DDBJ databases">
        <title>Streptomyces lasaliensis sp. nov., an Actinomycete isolated from soil which produces the polyether antibiotic lasalocid.</title>
        <authorList>
            <person name="Erwin G."/>
            <person name="Haber C."/>
        </authorList>
    </citation>
    <scope>NUCLEOTIDE SEQUENCE [LARGE SCALE GENOMIC DNA]</scope>
    <source>
        <strain evidence="5 6">X-537</strain>
    </source>
</reference>
<dbReference type="OrthoDB" id="291011at2"/>
<feature type="domain" description="Teneurin-like YD-shell" evidence="4">
    <location>
        <begin position="138"/>
        <end position="344"/>
    </location>
</feature>
<feature type="transmembrane region" description="Helical" evidence="3">
    <location>
        <begin position="618"/>
        <end position="639"/>
    </location>
</feature>
<dbReference type="Gene3D" id="2.180.10.10">
    <property type="entry name" value="RHS repeat-associated core"/>
    <property type="match status" value="1"/>
</dbReference>
<keyword evidence="3" id="KW-0472">Membrane</keyword>
<dbReference type="AlphaFoldDB" id="A0A4V6AWN7"/>
<keyword evidence="6" id="KW-1185">Reference proteome</keyword>
<name>A0A4V6AWN7_STRLS</name>
<organism evidence="5 6">
    <name type="scientific">Streptomyces lasalocidi</name>
    <name type="common">Streptomyces lasaliensis</name>
    <dbReference type="NCBI Taxonomy" id="324833"/>
    <lineage>
        <taxon>Bacteria</taxon>
        <taxon>Bacillati</taxon>
        <taxon>Actinomycetota</taxon>
        <taxon>Actinomycetes</taxon>
        <taxon>Kitasatosporales</taxon>
        <taxon>Streptomycetaceae</taxon>
        <taxon>Streptomyces</taxon>
    </lineage>
</organism>
<feature type="compositionally biased region" description="Pro residues" evidence="2">
    <location>
        <begin position="558"/>
        <end position="568"/>
    </location>
</feature>
<dbReference type="NCBIfam" id="TIGR03696">
    <property type="entry name" value="Rhs_assc_core"/>
    <property type="match status" value="1"/>
</dbReference>
<feature type="compositionally biased region" description="Polar residues" evidence="2">
    <location>
        <begin position="65"/>
        <end position="82"/>
    </location>
</feature>
<dbReference type="PANTHER" id="PTHR32305">
    <property type="match status" value="1"/>
</dbReference>
<dbReference type="Proteomes" id="UP000305929">
    <property type="component" value="Unassembled WGS sequence"/>
</dbReference>
<dbReference type="InterPro" id="IPR056823">
    <property type="entry name" value="TEN-like_YD-shell"/>
</dbReference>
<keyword evidence="1" id="KW-0677">Repeat</keyword>
<evidence type="ECO:0000313" key="6">
    <source>
        <dbReference type="Proteomes" id="UP000305929"/>
    </source>
</evidence>
<dbReference type="EMBL" id="SZNQ01000001">
    <property type="protein sequence ID" value="TKT04593.1"/>
    <property type="molecule type" value="Genomic_DNA"/>
</dbReference>
<keyword evidence="3" id="KW-0812">Transmembrane</keyword>
<evidence type="ECO:0000256" key="1">
    <source>
        <dbReference type="ARBA" id="ARBA00022737"/>
    </source>
</evidence>
<dbReference type="InterPro" id="IPR022385">
    <property type="entry name" value="Rhs_assc_core"/>
</dbReference>
<evidence type="ECO:0000313" key="5">
    <source>
        <dbReference type="EMBL" id="TKT04593.1"/>
    </source>
</evidence>